<dbReference type="Proteomes" id="UP001501115">
    <property type="component" value="Unassembled WGS sequence"/>
</dbReference>
<comment type="caution">
    <text evidence="2">The sequence shown here is derived from an EMBL/GenBank/DDBJ whole genome shotgun (WGS) entry which is preliminary data.</text>
</comment>
<accession>A0ABP8F850</accession>
<feature type="region of interest" description="Disordered" evidence="1">
    <location>
        <begin position="42"/>
        <end position="81"/>
    </location>
</feature>
<dbReference type="RefSeq" id="WP_345660282.1">
    <property type="nucleotide sequence ID" value="NZ_BAABET010000002.1"/>
</dbReference>
<dbReference type="InterPro" id="IPR047738">
    <property type="entry name" value="SAV_2336-like_N"/>
</dbReference>
<dbReference type="EMBL" id="BAABET010000002">
    <property type="protein sequence ID" value="GAA4297400.1"/>
    <property type="molecule type" value="Genomic_DNA"/>
</dbReference>
<dbReference type="InterPro" id="IPR027417">
    <property type="entry name" value="P-loop_NTPase"/>
</dbReference>
<dbReference type="NCBIfam" id="NF041121">
    <property type="entry name" value="SAV_2336_NTERM"/>
    <property type="match status" value="1"/>
</dbReference>
<reference evidence="3" key="1">
    <citation type="journal article" date="2019" name="Int. J. Syst. Evol. Microbiol.">
        <title>The Global Catalogue of Microorganisms (GCM) 10K type strain sequencing project: providing services to taxonomists for standard genome sequencing and annotation.</title>
        <authorList>
            <consortium name="The Broad Institute Genomics Platform"/>
            <consortium name="The Broad Institute Genome Sequencing Center for Infectious Disease"/>
            <person name="Wu L."/>
            <person name="Ma J."/>
        </authorList>
    </citation>
    <scope>NUCLEOTIDE SEQUENCE [LARGE SCALE GENOMIC DNA]</scope>
    <source>
        <strain evidence="3">JCM 31290</strain>
    </source>
</reference>
<dbReference type="SUPFAM" id="SSF52540">
    <property type="entry name" value="P-loop containing nucleoside triphosphate hydrolases"/>
    <property type="match status" value="1"/>
</dbReference>
<name>A0ABP8F850_9ACTN</name>
<protein>
    <recommendedName>
        <fullName evidence="4">NB-ARC domain-containing protein</fullName>
    </recommendedName>
</protein>
<organism evidence="2 3">
    <name type="scientific">Streptomyces venetus</name>
    <dbReference type="NCBI Taxonomy" id="1701086"/>
    <lineage>
        <taxon>Bacteria</taxon>
        <taxon>Bacillati</taxon>
        <taxon>Actinomycetota</taxon>
        <taxon>Actinomycetes</taxon>
        <taxon>Kitasatosporales</taxon>
        <taxon>Streptomycetaceae</taxon>
        <taxon>Streptomyces</taxon>
    </lineage>
</organism>
<dbReference type="Gene3D" id="3.40.50.300">
    <property type="entry name" value="P-loop containing nucleotide triphosphate hydrolases"/>
    <property type="match status" value="1"/>
</dbReference>
<dbReference type="SUPFAM" id="SSF50494">
    <property type="entry name" value="Trypsin-like serine proteases"/>
    <property type="match status" value="1"/>
</dbReference>
<evidence type="ECO:0000313" key="2">
    <source>
        <dbReference type="EMBL" id="GAA4297400.1"/>
    </source>
</evidence>
<sequence length="1401" mass="153254">MAAPDGRLGELAERLRALGTEPSARELAETLWLARYVGRAQVRSHDRDELEPDPGEFQLDYTPPAWYTQSTASPAPVEPATRTRLHAERPAPDGGPSTGPADADADFVRIRVPMATALPQSLVLQRALRPLQHYRPPVRTPALHLDEQATAERAAETRLLLPVLRATTRREARLRLLMDVSSSTGVWDTALEELRQICAGLGAFREVTVHHVREGEDGRLVAATSRDGNRAVRAAEQLRDPTGRQLTLVLSDCAGPLWRSGGMQRLLHHWGQAAPVAVVQPLPQRMWRRTHLPALPGTLRRREGLGARLDFTPADGEVPTGALPVPVVSLARTALGTWARLLAGSRGLALPAAAAWVRADHPESPTRATAPDADAETLVRTFRRTASRQAVHLAVSFSAVPLTLPVMQLVQRTMQPRSGPTVLAEVLLSGLLRRAPEEGWYDFRPGVREALLRLLPRGDALLVLKHCGEYVDRHFGRRARNFPALALARISGREAAAEDGDAGAVPDAFAEVSALVAGRFGARERQKTEVIDLVYASEDEAWAVWAAQVLAARQWEVSLRAVSFTALPSHVRERLTGRAERRLVVLIGRSYAGLDLASASPLVHGQQAGRLLAFTVTRTDPDSWVREMKARPLWYTSAADAEALLLFALGKAPGVPVATARFPGPRRIFDGVPPHDPESTVPDALVQQVARRLGSGGAACVVVGPPGAGKTTLAIEYVHRHISDYDIVWWIHDATPRRSVRRLVQLAGELGLPVTGDSDTLLDELGRVLRETALKWLIVWDGWEDSGTVPELPTGGHVLITSRRETWPAGFNTMPWPSFDAPEFPAPTPNREFEEAVAEAVVQVEVGDRHGTGFFLAPGVVVTAARLVEPLSYAESERSRGTITTFRGTRHPVDLLSVTGELALLDVQNTVPHTACLWLSDSPPTRSEDLTLYFPPMLSDRRELIGYHTGAEGQPGMPGISLRHSPPTGEIVGAPLLSRERRSLVGVVTAPQAPTGRPNAVRIETLRDLCLREGRDAQLWHNIVRAHDRAHAGRGTNDATPPMPDRIALYALLAELDPPSDPRTVTALIPFPASASTFPHPLGSWRDGAGHLWAAESFGAVVMYVLRIWSLLVGQGRSSGLDALRAWIEQQARTVLSAERRRFVEQELTRPAAVHECHIRIGLSWEAGAFAWRLQAVQGEDRLHDASGRFRALGQPVPELASHLEHALSRADTSRRRAMVEYRLPMDLIWRVGVEDWTPDLPLRTQCNVFVRGTGPELRGPQRVERWAAVSRGPLSGVRLSEARGALRRPDARDRLSEAPAGAVPLLCPHIVPQPPAAAAEEAHSLGYPLILWCRATSHATCLAIHRALEGELVKSSSVLELLARIRGLRFRNDLGGEADVWGRDLTVYYAPEGPEETHTS</sequence>
<gene>
    <name evidence="2" type="ORF">GCM10023086_11500</name>
</gene>
<dbReference type="InterPro" id="IPR009003">
    <property type="entry name" value="Peptidase_S1_PA"/>
</dbReference>
<evidence type="ECO:0000313" key="3">
    <source>
        <dbReference type="Proteomes" id="UP001501115"/>
    </source>
</evidence>
<evidence type="ECO:0008006" key="4">
    <source>
        <dbReference type="Google" id="ProtNLM"/>
    </source>
</evidence>
<evidence type="ECO:0000256" key="1">
    <source>
        <dbReference type="SAM" id="MobiDB-lite"/>
    </source>
</evidence>
<proteinExistence type="predicted"/>
<keyword evidence="3" id="KW-1185">Reference proteome</keyword>